<dbReference type="InterPro" id="IPR001647">
    <property type="entry name" value="HTH_TetR"/>
</dbReference>
<feature type="DNA-binding region" description="H-T-H motif" evidence="2">
    <location>
        <begin position="27"/>
        <end position="46"/>
    </location>
</feature>
<evidence type="ECO:0000313" key="4">
    <source>
        <dbReference type="EMBL" id="MCZ0725737.1"/>
    </source>
</evidence>
<organism evidence="4 5">
    <name type="scientific">Aerococcus kribbianus</name>
    <dbReference type="NCBI Taxonomy" id="2999064"/>
    <lineage>
        <taxon>Bacteria</taxon>
        <taxon>Bacillati</taxon>
        <taxon>Bacillota</taxon>
        <taxon>Bacilli</taxon>
        <taxon>Lactobacillales</taxon>
        <taxon>Aerococcaceae</taxon>
        <taxon>Aerococcus</taxon>
    </lineage>
</organism>
<dbReference type="InterPro" id="IPR050624">
    <property type="entry name" value="HTH-type_Tx_Regulator"/>
</dbReference>
<name>A0A9X3FWC9_9LACT</name>
<dbReference type="PANTHER" id="PTHR43479:SF11">
    <property type="entry name" value="ACREF_ENVCD OPERON REPRESSOR-RELATED"/>
    <property type="match status" value="1"/>
</dbReference>
<evidence type="ECO:0000259" key="3">
    <source>
        <dbReference type="PROSITE" id="PS50977"/>
    </source>
</evidence>
<protein>
    <submittedName>
        <fullName evidence="4">TetR/AcrR family transcriptional regulator</fullName>
    </submittedName>
</protein>
<comment type="caution">
    <text evidence="4">The sequence shown here is derived from an EMBL/GenBank/DDBJ whole genome shotgun (WGS) entry which is preliminary data.</text>
</comment>
<proteinExistence type="predicted"/>
<reference evidence="4" key="1">
    <citation type="submission" date="2022-12" db="EMBL/GenBank/DDBJ databases">
        <title>Description and comparative metabolic analysis of Aerococcus sp. nov., isolated from the feces of a pig.</title>
        <authorList>
            <person name="Chang Y.-H."/>
        </authorList>
    </citation>
    <scope>NUCLEOTIDE SEQUENCE</scope>
    <source>
        <strain evidence="4">YH-aer222</strain>
    </source>
</reference>
<dbReference type="Pfam" id="PF00440">
    <property type="entry name" value="TetR_N"/>
    <property type="match status" value="1"/>
</dbReference>
<dbReference type="PROSITE" id="PS01081">
    <property type="entry name" value="HTH_TETR_1"/>
    <property type="match status" value="1"/>
</dbReference>
<dbReference type="EMBL" id="JAPRFR010000001">
    <property type="protein sequence ID" value="MCZ0725737.1"/>
    <property type="molecule type" value="Genomic_DNA"/>
</dbReference>
<dbReference type="InterPro" id="IPR023772">
    <property type="entry name" value="DNA-bd_HTH_TetR-type_CS"/>
</dbReference>
<gene>
    <name evidence="4" type="ORF">OW157_04020</name>
</gene>
<dbReference type="InterPro" id="IPR009057">
    <property type="entry name" value="Homeodomain-like_sf"/>
</dbReference>
<dbReference type="PRINTS" id="PR00455">
    <property type="entry name" value="HTHTETR"/>
</dbReference>
<dbReference type="Gene3D" id="1.10.357.10">
    <property type="entry name" value="Tetracycline Repressor, domain 2"/>
    <property type="match status" value="1"/>
</dbReference>
<dbReference type="GO" id="GO:0003677">
    <property type="term" value="F:DNA binding"/>
    <property type="evidence" value="ECO:0007669"/>
    <property type="project" value="UniProtKB-UniRule"/>
</dbReference>
<keyword evidence="1 2" id="KW-0238">DNA-binding</keyword>
<dbReference type="SUPFAM" id="SSF46689">
    <property type="entry name" value="Homeodomain-like"/>
    <property type="match status" value="1"/>
</dbReference>
<evidence type="ECO:0000256" key="2">
    <source>
        <dbReference type="PROSITE-ProRule" id="PRU00335"/>
    </source>
</evidence>
<dbReference type="AlphaFoldDB" id="A0A9X3FWC9"/>
<dbReference type="RefSeq" id="WP_268752050.1">
    <property type="nucleotide sequence ID" value="NZ_JAPRFQ010000001.1"/>
</dbReference>
<dbReference type="PROSITE" id="PS50977">
    <property type="entry name" value="HTH_TETR_2"/>
    <property type="match status" value="1"/>
</dbReference>
<dbReference type="PANTHER" id="PTHR43479">
    <property type="entry name" value="ACREF/ENVCD OPERON REPRESSOR-RELATED"/>
    <property type="match status" value="1"/>
</dbReference>
<accession>A0A9X3FWC9</accession>
<feature type="domain" description="HTH tetR-type" evidence="3">
    <location>
        <begin position="4"/>
        <end position="64"/>
    </location>
</feature>
<dbReference type="Proteomes" id="UP001146670">
    <property type="component" value="Unassembled WGS sequence"/>
</dbReference>
<evidence type="ECO:0000313" key="5">
    <source>
        <dbReference type="Proteomes" id="UP001146670"/>
    </source>
</evidence>
<evidence type="ECO:0000256" key="1">
    <source>
        <dbReference type="ARBA" id="ARBA00023125"/>
    </source>
</evidence>
<sequence>MKHQNRRQEILSAAAHLIEEKGLAHTSTNDIVQYLGIARGTLYHYFKSKDDIINALVDQMSQSLLKQAKIAADNKEKTILNRLWLTIASLNAQDQIGSELMTHIHRDENILLHYKIERQLQEQLPAILLPVIEQGCKEGLFNTSYPYEVLEMMVVYVTQVIDSHNLDLTEEERQEKLLVLLQHMEILLGTDKDLLVTSFAQLNPTESKDTLN</sequence>
<keyword evidence="5" id="KW-1185">Reference proteome</keyword>